<evidence type="ECO:0000313" key="1">
    <source>
        <dbReference type="EMBL" id="OXR44738.1"/>
    </source>
</evidence>
<name>A0A231H7B5_9NOCA</name>
<gene>
    <name evidence="1" type="ORF">B7C42_03533</name>
</gene>
<organism evidence="1 2">
    <name type="scientific">Nocardia cerradoensis</name>
    <dbReference type="NCBI Taxonomy" id="85688"/>
    <lineage>
        <taxon>Bacteria</taxon>
        <taxon>Bacillati</taxon>
        <taxon>Actinomycetota</taxon>
        <taxon>Actinomycetes</taxon>
        <taxon>Mycobacteriales</taxon>
        <taxon>Nocardiaceae</taxon>
        <taxon>Nocardia</taxon>
    </lineage>
</organism>
<dbReference type="Proteomes" id="UP000215506">
    <property type="component" value="Unassembled WGS sequence"/>
</dbReference>
<dbReference type="EMBL" id="NGAF01000006">
    <property type="protein sequence ID" value="OXR44738.1"/>
    <property type="molecule type" value="Genomic_DNA"/>
</dbReference>
<dbReference type="AlphaFoldDB" id="A0A231H7B5"/>
<dbReference type="Gene3D" id="3.10.129.10">
    <property type="entry name" value="Hotdog Thioesterase"/>
    <property type="match status" value="1"/>
</dbReference>
<accession>A0A231H7B5</accession>
<comment type="caution">
    <text evidence="1">The sequence shown here is derived from an EMBL/GenBank/DDBJ whole genome shotgun (WGS) entry which is preliminary data.</text>
</comment>
<protein>
    <recommendedName>
        <fullName evidence="3">Thioesterase putative domain-containing protein</fullName>
    </recommendedName>
</protein>
<proteinExistence type="predicted"/>
<dbReference type="SUPFAM" id="SSF54637">
    <property type="entry name" value="Thioesterase/thiol ester dehydrase-isomerase"/>
    <property type="match status" value="1"/>
</dbReference>
<dbReference type="RefSeq" id="WP_039776302.1">
    <property type="nucleotide sequence ID" value="NZ_JAAXOR010000006.1"/>
</dbReference>
<reference evidence="1 2" key="1">
    <citation type="submission" date="2017-07" db="EMBL/GenBank/DDBJ databases">
        <title>First draft Genome Sequence of Nocardia cerradoensis isolated from human infection.</title>
        <authorList>
            <person name="Carrasco G."/>
        </authorList>
    </citation>
    <scope>NUCLEOTIDE SEQUENCE [LARGE SCALE GENOMIC DNA]</scope>
    <source>
        <strain evidence="1 2">CNM20130759</strain>
    </source>
</reference>
<dbReference type="CDD" id="cd03443">
    <property type="entry name" value="PaaI_thioesterase"/>
    <property type="match status" value="1"/>
</dbReference>
<keyword evidence="2" id="KW-1185">Reference proteome</keyword>
<dbReference type="Pfam" id="PF14539">
    <property type="entry name" value="DUF4442"/>
    <property type="match status" value="1"/>
</dbReference>
<evidence type="ECO:0008006" key="3">
    <source>
        <dbReference type="Google" id="ProtNLM"/>
    </source>
</evidence>
<dbReference type="InterPro" id="IPR029069">
    <property type="entry name" value="HotDog_dom_sf"/>
</dbReference>
<evidence type="ECO:0000313" key="2">
    <source>
        <dbReference type="Proteomes" id="UP000215506"/>
    </source>
</evidence>
<sequence>MSETSSAETNDDTPAFADVVNGALEFTIPIAHKMGVQALEVRPGFAATTVPIEGNGNHFGVMYAGVLFTVAEILGGAIPIATFDSAKYYPLVKDLQIFFRKPAKTDVRAQASLSEEEIARVIADAEANGKADFTLEATVTDADGVVVAETRGLYQLRAHGK</sequence>
<dbReference type="InterPro" id="IPR027961">
    <property type="entry name" value="DUF4442"/>
</dbReference>